<protein>
    <recommendedName>
        <fullName evidence="3">Proline--tRNA ligase</fullName>
    </recommendedName>
</protein>
<evidence type="ECO:0000313" key="2">
    <source>
        <dbReference type="Proteomes" id="UP001183176"/>
    </source>
</evidence>
<dbReference type="Proteomes" id="UP001183176">
    <property type="component" value="Unassembled WGS sequence"/>
</dbReference>
<dbReference type="InterPro" id="IPR045864">
    <property type="entry name" value="aa-tRNA-synth_II/BPL/LPL"/>
</dbReference>
<reference evidence="2" key="1">
    <citation type="submission" date="2023-07" db="EMBL/GenBank/DDBJ databases">
        <title>30 novel species of actinomycetes from the DSMZ collection.</title>
        <authorList>
            <person name="Nouioui I."/>
        </authorList>
    </citation>
    <scope>NUCLEOTIDE SEQUENCE [LARGE SCALE GENOMIC DNA]</scope>
    <source>
        <strain evidence="2">DSM 44399</strain>
    </source>
</reference>
<comment type="caution">
    <text evidence="1">The sequence shown here is derived from an EMBL/GenBank/DDBJ whole genome shotgun (WGS) entry which is preliminary data.</text>
</comment>
<name>A0ABU2JCG4_9ACTN</name>
<evidence type="ECO:0008006" key="3">
    <source>
        <dbReference type="Google" id="ProtNLM"/>
    </source>
</evidence>
<dbReference type="EMBL" id="JAVREH010000018">
    <property type="protein sequence ID" value="MDT0262446.1"/>
    <property type="molecule type" value="Genomic_DNA"/>
</dbReference>
<gene>
    <name evidence="1" type="ORF">RM423_13695</name>
</gene>
<dbReference type="SUPFAM" id="SSF55681">
    <property type="entry name" value="Class II aaRS and biotin synthetases"/>
    <property type="match status" value="1"/>
</dbReference>
<keyword evidence="2" id="KW-1185">Reference proteome</keyword>
<proteinExistence type="predicted"/>
<sequence length="504" mass="54791">MTTAQIDGPPDERIDIDDRFESDGLLESATTAQAKPAETTGTLNDFSRALLEAEIFDTRSIALPGAAITLPWGAALLRRFRAILDEEFDRFGYDEYEFPELAPPSVYEPAIAAFPEQQNLLSAGSDGDWAAGRPRAVLTPTGEASVYTHWARTIRVVDDLPVRLRRNARYFRPAPRGSRSGRGIYRPLEAPDVHEWHACVTDDAAANTELDRALIMAQAMTARLQVPVLWSRRPPWGNNEQIARRCFGGDTVLPTGGTIQVGCVYDQGDLFARAFDIRLRDSIPHRHPMHVTGCVTRRLLLAHLHQHLDEHGQLQLDPDVSPVQVAVRGADDAVQSLAARLRVDGVRVHLDVADRGALRAARERWRRRGVPVLVLAQSARGPGDRARAVIETPAGETALLVADVADAAPEIGRAVADETARVRDAVSARTAARTRHCADAETARNWVGAGAVVIVPALAEREATAALEQLVGGEVIGFRHANDVAPALLGGSPTRVRALVARRG</sequence>
<dbReference type="Gene3D" id="3.30.930.10">
    <property type="entry name" value="Bira Bifunctional Protein, Domain 2"/>
    <property type="match status" value="1"/>
</dbReference>
<organism evidence="1 2">
    <name type="scientific">Jatrophihabitans lederbergiae</name>
    <dbReference type="NCBI Taxonomy" id="3075547"/>
    <lineage>
        <taxon>Bacteria</taxon>
        <taxon>Bacillati</taxon>
        <taxon>Actinomycetota</taxon>
        <taxon>Actinomycetes</taxon>
        <taxon>Jatrophihabitantales</taxon>
        <taxon>Jatrophihabitantaceae</taxon>
        <taxon>Jatrophihabitans</taxon>
    </lineage>
</organism>
<accession>A0ABU2JCG4</accession>
<dbReference type="RefSeq" id="WP_311423595.1">
    <property type="nucleotide sequence ID" value="NZ_JAVREH010000018.1"/>
</dbReference>
<evidence type="ECO:0000313" key="1">
    <source>
        <dbReference type="EMBL" id="MDT0262446.1"/>
    </source>
</evidence>